<accession>A0A7D3ZQB2</accession>
<sequence length="154" mass="17024">MGARLPCADTWSVAPVYASFALMTSPYSQIRTVRDGHRPCRPPRSLPQIRGESRNFGLSATAAPAAKTITQCDRFFSAADRGLLRKNLWFSGTLPLPYRCTPYGRGRPLRHPFRRPPRGSGAVRHRQMRINTALRATLRLDGTQGGRAAYVGSA</sequence>
<proteinExistence type="predicted"/>
<dbReference type="Proteomes" id="UP000501240">
    <property type="component" value="Chromosome"/>
</dbReference>
<protein>
    <submittedName>
        <fullName evidence="1">Uncharacterized protein</fullName>
    </submittedName>
</protein>
<organism evidence="1 2">
    <name type="scientific">Actinomadura verrucosospora</name>
    <dbReference type="NCBI Taxonomy" id="46165"/>
    <lineage>
        <taxon>Bacteria</taxon>
        <taxon>Bacillati</taxon>
        <taxon>Actinomycetota</taxon>
        <taxon>Actinomycetes</taxon>
        <taxon>Streptosporangiales</taxon>
        <taxon>Thermomonosporaceae</taxon>
        <taxon>Actinomadura</taxon>
    </lineage>
</organism>
<name>A0A7D3ZQB2_ACTVE</name>
<gene>
    <name evidence="1" type="ORF">ACTIVE_5585</name>
</gene>
<evidence type="ECO:0000313" key="2">
    <source>
        <dbReference type="Proteomes" id="UP000501240"/>
    </source>
</evidence>
<keyword evidence="2" id="KW-1185">Reference proteome</keyword>
<dbReference type="AlphaFoldDB" id="A0A7D3ZQB2"/>
<reference evidence="1 2" key="1">
    <citation type="submission" date="2020-05" db="EMBL/GenBank/DDBJ databases">
        <title>Actinomadura verrucosospora NRRL-B18236 (PFL_A860) Genome sequencing and assembly.</title>
        <authorList>
            <person name="Samborskyy M."/>
        </authorList>
    </citation>
    <scope>NUCLEOTIDE SEQUENCE [LARGE SCALE GENOMIC DNA]</scope>
    <source>
        <strain evidence="1 2">NRRL:B18236</strain>
    </source>
</reference>
<evidence type="ECO:0000313" key="1">
    <source>
        <dbReference type="EMBL" id="QKG23942.1"/>
    </source>
</evidence>
<dbReference type="EMBL" id="CP053892">
    <property type="protein sequence ID" value="QKG23942.1"/>
    <property type="molecule type" value="Genomic_DNA"/>
</dbReference>